<dbReference type="EMBL" id="CP063374">
    <property type="protein sequence ID" value="QOV44790.1"/>
    <property type="molecule type" value="Genomic_DNA"/>
</dbReference>
<dbReference type="SUPFAM" id="SSF54427">
    <property type="entry name" value="NTF2-like"/>
    <property type="match status" value="1"/>
</dbReference>
<proteinExistence type="predicted"/>
<evidence type="ECO:0000313" key="3">
    <source>
        <dbReference type="Proteomes" id="UP000594008"/>
    </source>
</evidence>
<dbReference type="AlphaFoldDB" id="A0A7M2T7U2"/>
<dbReference type="Gene3D" id="3.10.450.50">
    <property type="match status" value="1"/>
</dbReference>
<evidence type="ECO:0000259" key="1">
    <source>
        <dbReference type="Pfam" id="PF12680"/>
    </source>
</evidence>
<name>A0A7M2T7U2_STRCW</name>
<dbReference type="Proteomes" id="UP000594008">
    <property type="component" value="Chromosome"/>
</dbReference>
<dbReference type="InterPro" id="IPR032710">
    <property type="entry name" value="NTF2-like_dom_sf"/>
</dbReference>
<organism evidence="2 3">
    <name type="scientific">Streptomyces chromofuscus</name>
    <dbReference type="NCBI Taxonomy" id="42881"/>
    <lineage>
        <taxon>Bacteria</taxon>
        <taxon>Bacillati</taxon>
        <taxon>Actinomycetota</taxon>
        <taxon>Actinomycetes</taxon>
        <taxon>Kitasatosporales</taxon>
        <taxon>Streptomycetaceae</taxon>
        <taxon>Streptomyces</taxon>
    </lineage>
</organism>
<keyword evidence="3" id="KW-1185">Reference proteome</keyword>
<accession>A0A7M2T7U2</accession>
<dbReference type="RefSeq" id="WP_189697474.1">
    <property type="nucleotide sequence ID" value="NZ_BMTA01000005.1"/>
</dbReference>
<protein>
    <submittedName>
        <fullName evidence="2">Nuclear transport factor 2 family protein</fullName>
    </submittedName>
</protein>
<dbReference type="Pfam" id="PF12680">
    <property type="entry name" value="SnoaL_2"/>
    <property type="match status" value="1"/>
</dbReference>
<evidence type="ECO:0000313" key="2">
    <source>
        <dbReference type="EMBL" id="QOV44790.1"/>
    </source>
</evidence>
<reference evidence="2 3" key="1">
    <citation type="submission" date="2020-10" db="EMBL/GenBank/DDBJ databases">
        <title>Streptomyces chromofuscus complate genome analysis.</title>
        <authorList>
            <person name="Anwar N."/>
        </authorList>
    </citation>
    <scope>NUCLEOTIDE SEQUENCE [LARGE SCALE GENOMIC DNA]</scope>
    <source>
        <strain evidence="2 3">DSM 40273</strain>
    </source>
</reference>
<dbReference type="KEGG" id="schf:IPT68_01870"/>
<sequence>MNSYQPQDLAPDALPEVINRYLDAHRAHDTATALSTFHSHATVTDEGKTHRGAPAIETWLTRAAGEYTYTIELTGAQKVDTDHYIATHHLEGNFPGGVVDLRYRFALSDGLIQDLVIEP</sequence>
<gene>
    <name evidence="2" type="ORF">IPT68_01870</name>
</gene>
<dbReference type="InterPro" id="IPR037401">
    <property type="entry name" value="SnoaL-like"/>
</dbReference>
<feature type="domain" description="SnoaL-like" evidence="1">
    <location>
        <begin position="19"/>
        <end position="110"/>
    </location>
</feature>